<dbReference type="PANTHER" id="PTHR42792:SF2">
    <property type="entry name" value="FLAGELLIN"/>
    <property type="match status" value="1"/>
</dbReference>
<dbReference type="InterPro" id="IPR046358">
    <property type="entry name" value="Flagellin_C"/>
</dbReference>
<dbReference type="Gene3D" id="1.20.1330.10">
    <property type="entry name" value="f41 fragment of flagellin, N-terminal domain"/>
    <property type="match status" value="1"/>
</dbReference>
<gene>
    <name evidence="5" type="ORF">E7201_03765</name>
</gene>
<dbReference type="AlphaFoldDB" id="A0A927WT59"/>
<reference evidence="5" key="1">
    <citation type="submission" date="2019-04" db="EMBL/GenBank/DDBJ databases">
        <title>Evolution of Biomass-Degrading Anaerobic Consortia Revealed by Metagenomics.</title>
        <authorList>
            <person name="Peng X."/>
        </authorList>
    </citation>
    <scope>NUCLEOTIDE SEQUENCE</scope>
    <source>
        <strain evidence="5">SIG240</strain>
    </source>
</reference>
<dbReference type="EMBL" id="SVBY01000017">
    <property type="protein sequence ID" value="MBE6092283.1"/>
    <property type="molecule type" value="Genomic_DNA"/>
</dbReference>
<organism evidence="5 6">
    <name type="scientific">Selenomonas ruminantium</name>
    <dbReference type="NCBI Taxonomy" id="971"/>
    <lineage>
        <taxon>Bacteria</taxon>
        <taxon>Bacillati</taxon>
        <taxon>Bacillota</taxon>
        <taxon>Negativicutes</taxon>
        <taxon>Selenomonadales</taxon>
        <taxon>Selenomonadaceae</taxon>
        <taxon>Selenomonas</taxon>
    </lineage>
</organism>
<accession>A0A927WT59</accession>
<evidence type="ECO:0000313" key="6">
    <source>
        <dbReference type="Proteomes" id="UP000761380"/>
    </source>
</evidence>
<feature type="domain" description="Flagellin C-terminal" evidence="4">
    <location>
        <begin position="355"/>
        <end position="427"/>
    </location>
</feature>
<dbReference type="Pfam" id="PF00700">
    <property type="entry name" value="Flagellin_C"/>
    <property type="match status" value="1"/>
</dbReference>
<evidence type="ECO:0000259" key="4">
    <source>
        <dbReference type="Pfam" id="PF00700"/>
    </source>
</evidence>
<evidence type="ECO:0000256" key="2">
    <source>
        <dbReference type="ARBA" id="ARBA00005709"/>
    </source>
</evidence>
<proteinExistence type="inferred from homology"/>
<comment type="similarity">
    <text evidence="2">Belongs to the bacterial flagellin family.</text>
</comment>
<comment type="caution">
    <text evidence="5">The sequence shown here is derived from an EMBL/GenBank/DDBJ whole genome shotgun (WGS) entry which is preliminary data.</text>
</comment>
<dbReference type="GO" id="GO:0009288">
    <property type="term" value="C:bacterial-type flagellum"/>
    <property type="evidence" value="ECO:0007669"/>
    <property type="project" value="UniProtKB-SubCell"/>
</dbReference>
<evidence type="ECO:0000256" key="3">
    <source>
        <dbReference type="ARBA" id="ARBA00023143"/>
    </source>
</evidence>
<evidence type="ECO:0000256" key="1">
    <source>
        <dbReference type="ARBA" id="ARBA00004365"/>
    </source>
</evidence>
<dbReference type="GO" id="GO:0005198">
    <property type="term" value="F:structural molecule activity"/>
    <property type="evidence" value="ECO:0007669"/>
    <property type="project" value="InterPro"/>
</dbReference>
<keyword evidence="3" id="KW-0975">Bacterial flagellum</keyword>
<evidence type="ECO:0000313" key="5">
    <source>
        <dbReference type="EMBL" id="MBE6092283.1"/>
    </source>
</evidence>
<sequence length="428" mass="46689">MIKESYGVDFTEDGTMVDKMTVHLDYNVPAEQADALAWVKSYYSGSQTTALELHVNMDRYQDMDMEDVNGSSPSQGGSSNYLDRTIAHEMTHAVMSANIESFSTLPKYIKEGMAELTHGADGRLLNRLSAMNASTYTNMFSSADGSSSDTQAPYAGGFALLRYMAANSGGSGKAATTRFMDVLKERGADALDDAVAQATRGRFSSLQAMTDKFMEEFNAATTPENFYKNKCGINLYNLDVGGIMGWDAEGKEWRTAQSTVPEGGSVKYWIYPEDTKTLIDGLTVEWPAFQYSFGGWTYQTGTKANEAINVAINDIHAEALGVRDKDGNNISIASWSDATAAIRQLDKSLERALGYQTKIGAILSRMEYTAANLTTASENTQASESVIRDADMAKEMTNYTKNNVLMQSAQSMLAQANQNSSSVLSLLQ</sequence>
<name>A0A927WT59_SELRU</name>
<dbReference type="InterPro" id="IPR001492">
    <property type="entry name" value="Flagellin"/>
</dbReference>
<dbReference type="Proteomes" id="UP000761380">
    <property type="component" value="Unassembled WGS sequence"/>
</dbReference>
<dbReference type="Gene3D" id="6.10.10.10">
    <property type="entry name" value="Flagellar export chaperone, C-terminal domain"/>
    <property type="match status" value="1"/>
</dbReference>
<comment type="subcellular location">
    <subcellularLocation>
        <location evidence="1">Bacterial flagellum</location>
    </subcellularLocation>
</comment>
<dbReference type="NCBIfam" id="NF033876">
    <property type="entry name" value="flagella_HExxH"/>
    <property type="match status" value="1"/>
</dbReference>
<dbReference type="PANTHER" id="PTHR42792">
    <property type="entry name" value="FLAGELLIN"/>
    <property type="match status" value="1"/>
</dbReference>
<protein>
    <recommendedName>
        <fullName evidence="4">Flagellin C-terminal domain-containing protein</fullName>
    </recommendedName>
</protein>
<dbReference type="InterPro" id="IPR042187">
    <property type="entry name" value="Flagellin_C_sub2"/>
</dbReference>
<dbReference type="SUPFAM" id="SSF64518">
    <property type="entry name" value="Phase 1 flagellin"/>
    <property type="match status" value="1"/>
</dbReference>